<name>A0A6B9ZKP8_9BACT</name>
<dbReference type="SUPFAM" id="SSF51126">
    <property type="entry name" value="Pectin lyase-like"/>
    <property type="match status" value="3"/>
</dbReference>
<feature type="domain" description="PKD" evidence="1">
    <location>
        <begin position="2671"/>
        <end position="2725"/>
    </location>
</feature>
<reference evidence="3 4" key="1">
    <citation type="submission" date="2020-01" db="EMBL/GenBank/DDBJ databases">
        <title>Complete genome sequence of Chitinophaga sp. H33E-04 isolated from quinoa roots.</title>
        <authorList>
            <person name="Weon H.-Y."/>
            <person name="Lee S.A."/>
        </authorList>
    </citation>
    <scope>NUCLEOTIDE SEQUENCE [LARGE SCALE GENOMIC DNA]</scope>
    <source>
        <strain evidence="3 4">H33E-04</strain>
    </source>
</reference>
<dbReference type="InterPro" id="IPR044023">
    <property type="entry name" value="Ig_7"/>
</dbReference>
<dbReference type="NCBIfam" id="TIGR04131">
    <property type="entry name" value="Bac_Flav_CTERM"/>
    <property type="match status" value="1"/>
</dbReference>
<evidence type="ECO:0000259" key="2">
    <source>
        <dbReference type="PROSITE" id="PS50853"/>
    </source>
</evidence>
<dbReference type="InterPro" id="IPR022409">
    <property type="entry name" value="PKD/Chitinase_dom"/>
</dbReference>
<gene>
    <name evidence="3" type="ORF">GWR21_26265</name>
</gene>
<dbReference type="RefSeq" id="WP_162334686.1">
    <property type="nucleotide sequence ID" value="NZ_CP048113.1"/>
</dbReference>
<sequence>MKNQPVSVLYKASLYLVMLLLSGLQVFAQIDVPIGSNSGSSANNGYPCPLQDYYEGSRGQFLYLASELTAAGMQPGYINSVKFTVNSLSGTGVIEDYTIKITSTGVASLSANSWEPSGATVYGPVNYQPVVGANTFNFAPTFFWNGTDNIIVEICNGGDSYTANPAVPWTTGLSFNGSHQYRSDNQGNLCGTNNTAGSGAMTTRPDITFNYTPAAACTGTPVAGTAVSSQTNICMGGTFNLSLSGNTAATGLTYQWQSSADNVNWTNIAGATTPFLPNRTQTVTTYYRCVVTCTTSGVAVNSTAASVTSPALIRGVFTINKNAPAGSGNFTSFNAAYDYIKCGIDSAVVFNVAAGSGPYDEQLIITPVGGASATNTITFNGNGQTITSLSTNSAEYAVIKLNGADYFTFNDLKIVPKGTTSSQRGFGVQLINDADFNTINNCTITLQADNSNSSYAGIVISASNTDAAGRGAANCDDNTFTNNTITGGYYGITLVGSSSVANQRNKVIGNTITETYYRGIYVHGAFNALIKNNNFSRPTRTGVTTYAAINLSDLSTKVIIDGNRISNPFGGNTTSTSGFYGIYLESVEAISGLENEVINNLVYNLSGNGNLYGIYNNNSSNVHIYHNTLSMDGTSTSTGSSYKIAGYIQSSGAAGVEFINNIITLTATSSIQQFGVYYSNAYPVGDVISDRNDIYIATPASNKFTGYYTRNLTGLSDWQQASQQDLASFALNPFYQDIATGNYAASNASLNNRGNVVNVAADITNAARNISTPDLGAYEFTPPPCTTPPTGGTTKLSKQIVCAGTPVILSLEGNSMGDTQIYQWQTATALAGPYTNIGTASAYADTTITANVTLYYRAALTCGTNTSYSTPALLTVNGALAPNTYTIDKNQPTGGLNFTSFNDAKQAMMCGITGPVVFNVVAGRTVYEEQLTLDSIPGASAVNTITFRGNGNTIHFSSNDASEKAVIKLRKADHITFDSLRIDATGTGDYGWGVQLFNHADSNVITKCEIITQADAASDQYAGIIMSTSEQDAANSGSNTFSVSNTFSKNKISGGYYGITLMGYSNAGTSNNKITGNQIKDYFSKGIQSSYTGNTLIADNILSRPTRQNADWAVYGISLSNRHNNAKVLRNTISNGAPVLSATTYYAISIDNVNADDGKADTVANNVIYDMSFDGSRRGISLTWSTNIIALHNSISVDKQGGTQSWYQAVGGYVYFCSNTKFINNNITVTSTSTETKYAIYLQNDADIQHNNYYVKATGTENYTGYFNGNRKTLNEWKAASQKDTASTDFDPIYADLANGNLQPAFFRMDNTGVPQGITTDILGRSRSTSTPDVGAYEISLPLCQTPINAGKAVASPNSNICMGTPITLDLIENTTAGRLTYQWQAAYSAAGPWIYISDTAYIPTFKTELGANNYFRCQLVCSGTDTAWSEVTSVSMNQPLIKGVYTINPAGSGSRNFPSFVAAVAAMECGIAGEVIFDVVPGTYTEQVYMHKIPGASDTSRVTFRSQNGNPASVILTYAGTSARNYVLRLDSASYITYKNITITASDAANGRAVVFGGTAVRDSLVTNKINVPVATTDNTDVVGVFAEDFKGGGIAIVGNTIKNGASAIHFSGTSTTDEVRGLVVDSNTISGVYASGITLNYVARPAVSKNTLTLTAPLASTAYGIVLNSGDTAYKVTYNNLSITNTTTSIWAIALQDCRGSAAATGLVEGNRVIAVTGNTGMIWGLANSGSSYNTTLNNIVSVKTTGPVAYGLFSNEGNNINYYNNSVYNASTAVGVNVAAYFSHTSPADGNVKLRNNIFSNEAGGVAAQYVLSDFINSDYNTYYTTGTTLIDRSGTGDTYDNLADWIADSDLDISSIVHKPAFASISTLEPELTNPDVWAIHGRGVQIPGNDHDINRKARPVTLTAGVPDMGAYEFLPTATPTVLQAIPAVPAPGITQQFVYGSDTVAKITWDPNTAVPATITLKRYSGVMPPNLTQGTPFMYFYTDVDVTGGNTYKFNIEQFYVDSWLGYMDREKNVRLGRTNASSTWVVNDSSTVDVARNILADTALQYLDKFTGLKGKLIFDNEGPVGADTSNIGTRFWVAYGHDRSFITDNDQNLALHFVAGATPARVVVKVNGTAWGRDYLVPANSSFTTDFIPKSGLSDARLTGEGLYPFGISIESDAPITAYAHQYNWSTAGATLLMPVGTYGYEYRPMTARQYADANAFSWFYIIADNDSSVVEITPSQATGGGHAAGVPFQVTLNRGEVYQVLGASMNEDEGYDLSGSIVRSVQNESGKCYPVAVFSGNSFSSFECGGSGGPVGADGDNVVQQNQPVQSWGKHFLAAPSSGMTDPVRLMNNIYRVLVKDPATIVKRNNVQLPLTTLINNSYYEFESKVGEAIDADKPVTVAQYFANDGACGNSAGGDVEMVYLTPVEQGVKKATFYRNNDAGIDYNFIALVIHKQGLNSLLIDGSNTFSYSFNHQNKPDYVVVVKRWNAANELSTVKSDSSFTAITYGFGYNVSYAYNVGMQIKNLNIQPAFANTNNQTNNRNTYTCAKTPFRLTALLPMVPATLTWKLSEVANLTPATDIVSDNPVPADTLVIDGQTYYQYEVATSYTFSVAGDYVIPVKVTDPAIESCDNSITTYLKVKVMPAPHVDFAISYNGCIGDVAVLNGTATTENNAVISKWKWLFGDGTDASTRNVTKQYPAAGEYYDTLQVITKDGCVGDTVKKTVVNEPTAALLTTDTLRICAHTDASFAVLNPDPAAVYNWYNSATGGAMIGTGTTLTINDAVSPAVYYVETNKGGCAGMVRTPATLLVLPQLATPVLRVDSIGVDQIRFTWNEITGANGYLVSTDNGTTWVTPSSGGEGLEHVVSGLKPQTSVTLLVKATGCEDKVSQAVTGKTLPDGIYIPSGFTPNGDGKNDTWQVYGAIVREIHFMVFNQWGEKIFESNNQNLGWDGSYQGKAQPSGVYIYICKLRLADGTSIERKGTLNLLR</sequence>
<evidence type="ECO:0000259" key="1">
    <source>
        <dbReference type="PROSITE" id="PS50093"/>
    </source>
</evidence>
<dbReference type="InterPro" id="IPR012334">
    <property type="entry name" value="Pectin_lyas_fold"/>
</dbReference>
<evidence type="ECO:0000313" key="4">
    <source>
        <dbReference type="Proteomes" id="UP000476411"/>
    </source>
</evidence>
<dbReference type="InterPro" id="IPR011050">
    <property type="entry name" value="Pectin_lyase_fold/virulence"/>
</dbReference>
<dbReference type="Gene3D" id="2.60.40.2700">
    <property type="match status" value="1"/>
</dbReference>
<dbReference type="PROSITE" id="PS50853">
    <property type="entry name" value="FN3"/>
    <property type="match status" value="1"/>
</dbReference>
<dbReference type="InterPro" id="IPR035234">
    <property type="entry name" value="IgGFc-bd_N"/>
</dbReference>
<dbReference type="Proteomes" id="UP000476411">
    <property type="component" value="Chromosome"/>
</dbReference>
<accession>A0A6B9ZKP8</accession>
<protein>
    <submittedName>
        <fullName evidence="3">T9SS type B sorting domain-containing protein</fullName>
    </submittedName>
</protein>
<dbReference type="InterPro" id="IPR013783">
    <property type="entry name" value="Ig-like_fold"/>
</dbReference>
<dbReference type="PROSITE" id="PS50093">
    <property type="entry name" value="PKD"/>
    <property type="match status" value="1"/>
</dbReference>
<dbReference type="EMBL" id="CP048113">
    <property type="protein sequence ID" value="QHS62962.1"/>
    <property type="molecule type" value="Genomic_DNA"/>
</dbReference>
<dbReference type="Pfam" id="PF19081">
    <property type="entry name" value="Ig_7"/>
    <property type="match status" value="1"/>
</dbReference>
<dbReference type="InterPro" id="IPR026341">
    <property type="entry name" value="T9SS_type_B"/>
</dbReference>
<proteinExistence type="predicted"/>
<dbReference type="KEGG" id="chih:GWR21_26265"/>
<dbReference type="SMART" id="SM00089">
    <property type="entry name" value="PKD"/>
    <property type="match status" value="1"/>
</dbReference>
<dbReference type="SMART" id="SM00710">
    <property type="entry name" value="PbH1"/>
    <property type="match status" value="21"/>
</dbReference>
<feature type="domain" description="Fibronectin type-III" evidence="2">
    <location>
        <begin position="2807"/>
        <end position="2891"/>
    </location>
</feature>
<dbReference type="Pfam" id="PF17517">
    <property type="entry name" value="IgGFc_binding"/>
    <property type="match status" value="1"/>
</dbReference>
<organism evidence="3 4">
    <name type="scientific">Chitinophaga agri</name>
    <dbReference type="NCBI Taxonomy" id="2703787"/>
    <lineage>
        <taxon>Bacteria</taxon>
        <taxon>Pseudomonadati</taxon>
        <taxon>Bacteroidota</taxon>
        <taxon>Chitinophagia</taxon>
        <taxon>Chitinophagales</taxon>
        <taxon>Chitinophagaceae</taxon>
        <taxon>Chitinophaga</taxon>
    </lineage>
</organism>
<dbReference type="Pfam" id="PF13585">
    <property type="entry name" value="CHU_C"/>
    <property type="match status" value="1"/>
</dbReference>
<dbReference type="Gene3D" id="2.160.20.10">
    <property type="entry name" value="Single-stranded right-handed beta-helix, Pectin lyase-like"/>
    <property type="match status" value="3"/>
</dbReference>
<dbReference type="InterPro" id="IPR006626">
    <property type="entry name" value="PbH1"/>
</dbReference>
<dbReference type="Gene3D" id="2.60.40.10">
    <property type="entry name" value="Immunoglobulins"/>
    <property type="match status" value="1"/>
</dbReference>
<dbReference type="InterPro" id="IPR000601">
    <property type="entry name" value="PKD_dom"/>
</dbReference>
<dbReference type="InterPro" id="IPR003961">
    <property type="entry name" value="FN3_dom"/>
</dbReference>
<evidence type="ECO:0000313" key="3">
    <source>
        <dbReference type="EMBL" id="QHS62962.1"/>
    </source>
</evidence>
<dbReference type="InterPro" id="IPR039448">
    <property type="entry name" value="Beta_helix"/>
</dbReference>
<dbReference type="InterPro" id="IPR035986">
    <property type="entry name" value="PKD_dom_sf"/>
</dbReference>
<dbReference type="Pfam" id="PF13229">
    <property type="entry name" value="Beta_helix"/>
    <property type="match status" value="1"/>
</dbReference>
<dbReference type="SUPFAM" id="SSF49299">
    <property type="entry name" value="PKD domain"/>
    <property type="match status" value="1"/>
</dbReference>
<dbReference type="Pfam" id="PF18911">
    <property type="entry name" value="PKD_4"/>
    <property type="match status" value="1"/>
</dbReference>
<keyword evidence="4" id="KW-1185">Reference proteome</keyword>